<dbReference type="AlphaFoldDB" id="A0A8H9I153"/>
<evidence type="ECO:0000313" key="2">
    <source>
        <dbReference type="Proteomes" id="UP000610124"/>
    </source>
</evidence>
<proteinExistence type="predicted"/>
<organism evidence="1 2">
    <name type="scientific">Kitasatospora aureofaciens</name>
    <name type="common">Streptomyces aureofaciens</name>
    <dbReference type="NCBI Taxonomy" id="1894"/>
    <lineage>
        <taxon>Bacteria</taxon>
        <taxon>Bacillati</taxon>
        <taxon>Actinomycetota</taxon>
        <taxon>Actinomycetes</taxon>
        <taxon>Kitasatosporales</taxon>
        <taxon>Streptomycetaceae</taxon>
        <taxon>Kitasatospora</taxon>
    </lineage>
</organism>
<sequence length="135" mass="14630">MRLVRGCPAERAGYCPCPRPCRQAAYRARRRAEAAIRARVVLLQISQELQAHALALDELIAGALHAQQGLPGAHRTTAADFQQLTRELVRCAVIADREAGATWATIGEALGLSADAARARYGQVRLLWPPPPKTA</sequence>
<dbReference type="Proteomes" id="UP000610124">
    <property type="component" value="Unassembled WGS sequence"/>
</dbReference>
<protein>
    <submittedName>
        <fullName evidence="1">Uncharacterized protein</fullName>
    </submittedName>
</protein>
<dbReference type="EMBL" id="BMUB01000043">
    <property type="protein sequence ID" value="GGV07237.1"/>
    <property type="molecule type" value="Genomic_DNA"/>
</dbReference>
<accession>A0A8H9I153</accession>
<gene>
    <name evidence="1" type="ORF">GCM10010502_72990</name>
</gene>
<reference evidence="1" key="2">
    <citation type="submission" date="2020-09" db="EMBL/GenBank/DDBJ databases">
        <authorList>
            <person name="Sun Q."/>
            <person name="Ohkuma M."/>
        </authorList>
    </citation>
    <scope>NUCLEOTIDE SEQUENCE</scope>
    <source>
        <strain evidence="1">JCM 4434</strain>
    </source>
</reference>
<evidence type="ECO:0000313" key="1">
    <source>
        <dbReference type="EMBL" id="GGV07237.1"/>
    </source>
</evidence>
<name>A0A8H9I153_KITAU</name>
<reference evidence="1" key="1">
    <citation type="journal article" date="2014" name="Int. J. Syst. Evol. Microbiol.">
        <title>Complete genome sequence of Corynebacterium casei LMG S-19264T (=DSM 44701T), isolated from a smear-ripened cheese.</title>
        <authorList>
            <consortium name="US DOE Joint Genome Institute (JGI-PGF)"/>
            <person name="Walter F."/>
            <person name="Albersmeier A."/>
            <person name="Kalinowski J."/>
            <person name="Ruckert C."/>
        </authorList>
    </citation>
    <scope>NUCLEOTIDE SEQUENCE</scope>
    <source>
        <strain evidence="1">JCM 4434</strain>
    </source>
</reference>
<comment type="caution">
    <text evidence="1">The sequence shown here is derived from an EMBL/GenBank/DDBJ whole genome shotgun (WGS) entry which is preliminary data.</text>
</comment>